<dbReference type="Proteomes" id="UP000603234">
    <property type="component" value="Unassembled WGS sequence"/>
</dbReference>
<organism evidence="2 3">
    <name type="scientific">Acetobacterium fimetarium</name>
    <dbReference type="NCBI Taxonomy" id="52691"/>
    <lineage>
        <taxon>Bacteria</taxon>
        <taxon>Bacillati</taxon>
        <taxon>Bacillota</taxon>
        <taxon>Clostridia</taxon>
        <taxon>Eubacteriales</taxon>
        <taxon>Eubacteriaceae</taxon>
        <taxon>Acetobacterium</taxon>
    </lineage>
</organism>
<evidence type="ECO:0000256" key="1">
    <source>
        <dbReference type="SAM" id="Phobius"/>
    </source>
</evidence>
<keyword evidence="1" id="KW-0472">Membrane</keyword>
<keyword evidence="3" id="KW-1185">Reference proteome</keyword>
<evidence type="ECO:0000313" key="2">
    <source>
        <dbReference type="EMBL" id="MBC3803848.1"/>
    </source>
</evidence>
<dbReference type="RefSeq" id="WP_186841736.1">
    <property type="nucleotide sequence ID" value="NZ_WJBC01000005.1"/>
</dbReference>
<proteinExistence type="predicted"/>
<keyword evidence="1" id="KW-1133">Transmembrane helix</keyword>
<reference evidence="2 3" key="1">
    <citation type="journal article" date="2020" name="mSystems">
        <title>Defining Genomic and Predicted Metabolic Features of the Acetobacterium Genus.</title>
        <authorList>
            <person name="Ross D.E."/>
            <person name="Marshall C.W."/>
            <person name="Gulliver D."/>
            <person name="May H.D."/>
            <person name="Norman R.S."/>
        </authorList>
    </citation>
    <scope>NUCLEOTIDE SEQUENCE [LARGE SCALE GENOMIC DNA]</scope>
    <source>
        <strain evidence="2 3">DSM 8238</strain>
    </source>
</reference>
<comment type="caution">
    <text evidence="2">The sequence shown here is derived from an EMBL/GenBank/DDBJ whole genome shotgun (WGS) entry which is preliminary data.</text>
</comment>
<dbReference type="Pfam" id="PF07963">
    <property type="entry name" value="N_methyl"/>
    <property type="match status" value="1"/>
</dbReference>
<dbReference type="NCBIfam" id="TIGR02532">
    <property type="entry name" value="IV_pilin_GFxxxE"/>
    <property type="match status" value="1"/>
</dbReference>
<feature type="transmembrane region" description="Helical" evidence="1">
    <location>
        <begin position="31"/>
        <end position="54"/>
    </location>
</feature>
<sequence>MKNVADVNEYIFSAAKERTTKKSGRFQKGYTLLELVVTLSILSFLTVSMVSFGFGEKEKIAENAFNAECEKILYTLLQYQNEAIMDGCPRKIRFLDQGMQVNWTKDSINHQTVIPVATFRFFGAYTGLSSLKLYGSGTVSTGGTVKLTSPSGSVRKIIIQPGNGRIYLDEP</sequence>
<protein>
    <submittedName>
        <fullName evidence="2">Prepilin-type N-terminal cleavage/methylation domain-containing protein</fullName>
    </submittedName>
</protein>
<dbReference type="PROSITE" id="PS00409">
    <property type="entry name" value="PROKAR_NTER_METHYL"/>
    <property type="match status" value="1"/>
</dbReference>
<evidence type="ECO:0000313" key="3">
    <source>
        <dbReference type="Proteomes" id="UP000603234"/>
    </source>
</evidence>
<dbReference type="InterPro" id="IPR012902">
    <property type="entry name" value="N_methyl_site"/>
</dbReference>
<gene>
    <name evidence="2" type="ORF">GH808_05285</name>
</gene>
<dbReference type="EMBL" id="WJBC01000005">
    <property type="protein sequence ID" value="MBC3803848.1"/>
    <property type="molecule type" value="Genomic_DNA"/>
</dbReference>
<keyword evidence="1" id="KW-0812">Transmembrane</keyword>
<accession>A0ABR6WTW0</accession>
<name>A0ABR6WTW0_9FIRM</name>